<dbReference type="Proteomes" id="UP001175227">
    <property type="component" value="Unassembled WGS sequence"/>
</dbReference>
<dbReference type="AlphaFoldDB" id="A0AA39P1X2"/>
<dbReference type="EMBL" id="JAUEPR010000021">
    <property type="protein sequence ID" value="KAK0476047.1"/>
    <property type="molecule type" value="Genomic_DNA"/>
</dbReference>
<keyword evidence="3" id="KW-1185">Reference proteome</keyword>
<proteinExistence type="predicted"/>
<sequence length="165" mass="18090">MAVATAKCIACPPADPCSLKQWACTNLPTKATGYLNPRWPGCCHPPVPPEHHLIQPVDWQSISIIHHIHILSDIKATLDSLCPAIPWAPTKPMLDRKASPPMSKSPAMPPKSPVMPSQGSCFAYPKPDPLGPGSLEKQQPLKYAMQIQYSECNYIMAIVESHSLY</sequence>
<gene>
    <name evidence="2" type="ORF">IW261DRAFT_1567300</name>
</gene>
<comment type="caution">
    <text evidence="2">The sequence shown here is derived from an EMBL/GenBank/DDBJ whole genome shotgun (WGS) entry which is preliminary data.</text>
</comment>
<evidence type="ECO:0000313" key="2">
    <source>
        <dbReference type="EMBL" id="KAK0476047.1"/>
    </source>
</evidence>
<evidence type="ECO:0000256" key="1">
    <source>
        <dbReference type="SAM" id="MobiDB-lite"/>
    </source>
</evidence>
<accession>A0AA39P1X2</accession>
<organism evidence="2 3">
    <name type="scientific">Armillaria novae-zelandiae</name>
    <dbReference type="NCBI Taxonomy" id="153914"/>
    <lineage>
        <taxon>Eukaryota</taxon>
        <taxon>Fungi</taxon>
        <taxon>Dikarya</taxon>
        <taxon>Basidiomycota</taxon>
        <taxon>Agaricomycotina</taxon>
        <taxon>Agaricomycetes</taxon>
        <taxon>Agaricomycetidae</taxon>
        <taxon>Agaricales</taxon>
        <taxon>Marasmiineae</taxon>
        <taxon>Physalacriaceae</taxon>
        <taxon>Armillaria</taxon>
    </lineage>
</organism>
<reference evidence="2" key="1">
    <citation type="submission" date="2023-06" db="EMBL/GenBank/DDBJ databases">
        <authorList>
            <consortium name="Lawrence Berkeley National Laboratory"/>
            <person name="Ahrendt S."/>
            <person name="Sahu N."/>
            <person name="Indic B."/>
            <person name="Wong-Bajracharya J."/>
            <person name="Merenyi Z."/>
            <person name="Ke H.-M."/>
            <person name="Monk M."/>
            <person name="Kocsube S."/>
            <person name="Drula E."/>
            <person name="Lipzen A."/>
            <person name="Balint B."/>
            <person name="Henrissat B."/>
            <person name="Andreopoulos B."/>
            <person name="Martin F.M."/>
            <person name="Harder C.B."/>
            <person name="Rigling D."/>
            <person name="Ford K.L."/>
            <person name="Foster G.D."/>
            <person name="Pangilinan J."/>
            <person name="Papanicolaou A."/>
            <person name="Barry K."/>
            <person name="LaButti K."/>
            <person name="Viragh M."/>
            <person name="Koriabine M."/>
            <person name="Yan M."/>
            <person name="Riley R."/>
            <person name="Champramary S."/>
            <person name="Plett K.L."/>
            <person name="Tsai I.J."/>
            <person name="Slot J."/>
            <person name="Sipos G."/>
            <person name="Plett J."/>
            <person name="Nagy L.G."/>
            <person name="Grigoriev I.V."/>
        </authorList>
    </citation>
    <scope>NUCLEOTIDE SEQUENCE</scope>
    <source>
        <strain evidence="2">ICMP 16352</strain>
    </source>
</reference>
<protein>
    <submittedName>
        <fullName evidence="2">Uncharacterized protein</fullName>
    </submittedName>
</protein>
<name>A0AA39P1X2_9AGAR</name>
<evidence type="ECO:0000313" key="3">
    <source>
        <dbReference type="Proteomes" id="UP001175227"/>
    </source>
</evidence>
<feature type="region of interest" description="Disordered" evidence="1">
    <location>
        <begin position="93"/>
        <end position="112"/>
    </location>
</feature>